<keyword evidence="2" id="KW-1185">Reference proteome</keyword>
<reference evidence="2" key="1">
    <citation type="submission" date="2016-10" db="EMBL/GenBank/DDBJ databases">
        <authorList>
            <person name="Varghese N."/>
            <person name="Submissions S."/>
        </authorList>
    </citation>
    <scope>NUCLEOTIDE SEQUENCE [LARGE SCALE GENOMIC DNA]</scope>
    <source>
        <strain evidence="2">DSM 45004</strain>
    </source>
</reference>
<dbReference type="EMBL" id="FOMZ01000016">
    <property type="protein sequence ID" value="SFE55146.1"/>
    <property type="molecule type" value="Genomic_DNA"/>
</dbReference>
<evidence type="ECO:0000313" key="2">
    <source>
        <dbReference type="Proteomes" id="UP000198716"/>
    </source>
</evidence>
<protein>
    <submittedName>
        <fullName evidence="1">Uncharacterized protein</fullName>
    </submittedName>
</protein>
<dbReference type="AlphaFoldDB" id="A0A1I2BG96"/>
<sequence>MSTDTEQTVWISPAMAARAEALDRAHRVLSGRGLTSATPAATDLIAVAAWITSGPGPDNDGDADADIASLTAFGPQHDDAVDDDEPADADADPVCECCYSLADVAVPRRAQYHWKHRDGTHAAYLCHGCTRNWLREAVQSGDCEMLPGQLAVLLREATPADLARIVNRQNDRTRRR</sequence>
<evidence type="ECO:0000313" key="1">
    <source>
        <dbReference type="EMBL" id="SFE55146.1"/>
    </source>
</evidence>
<organism evidence="1 2">
    <name type="scientific">Actinopolyspora alba</name>
    <dbReference type="NCBI Taxonomy" id="673379"/>
    <lineage>
        <taxon>Bacteria</taxon>
        <taxon>Bacillati</taxon>
        <taxon>Actinomycetota</taxon>
        <taxon>Actinomycetes</taxon>
        <taxon>Actinopolysporales</taxon>
        <taxon>Actinopolysporaceae</taxon>
        <taxon>Actinopolyspora</taxon>
        <taxon>Actinopolyspora alba group</taxon>
    </lineage>
</organism>
<accession>A0A1I2BG96</accession>
<proteinExistence type="predicted"/>
<dbReference type="Proteomes" id="UP000198716">
    <property type="component" value="Unassembled WGS sequence"/>
</dbReference>
<dbReference type="RefSeq" id="WP_092929265.1">
    <property type="nucleotide sequence ID" value="NZ_FOMZ01000016.1"/>
</dbReference>
<name>A0A1I2BG96_9ACTN</name>
<gene>
    <name evidence="1" type="ORF">SAMN04487819_11688</name>
</gene>